<sequence>MRLFRPMRPDYPPPERRRATIAIYHCTIKIIKRSEGRSAVAAAAYRSGQKLTNEWDGQTHDYTRKGGVIHSEILLPTHAPPAFHDRSTLWNSVEEIEKSGKAQLAREIEIALPAELDREAQLALVRAYVRDNFVAAGMCADFALHDKGDGNPHAHIMLTMRPLEQSSEWGAKCRKEYDLDPRGQRIPDGKGGWKNHRADTTDWNEKDKAEQWRAAWAEYANRALEQTGRPERIDHRSYKRQGVEQLPTVHMGVAATRMERRGIATDKGSVNRQIAADNKLLKEIKARITRLYNWTKEKAEGPQGKESVMAQLWQARQEMSQPATRYGKVKALKESAALFNFLQQNGIISMQQLYEKVSAMNGAYYDLRGDIRTTERRLATLTERLEMWVQYEQHKGTRRQLDGMKPGKREKFAERHGAELTLYESAARFLDGLKATGEAVTPKQWRAEADTLTAKKDVLYQEMRAMREEVKAVEQLRKAAEQLAKTEQSRRKELDR</sequence>
<feature type="coiled-coil region" evidence="3">
    <location>
        <begin position="449"/>
        <end position="496"/>
    </location>
</feature>
<comment type="caution">
    <text evidence="6">The sequence shown here is derived from an EMBL/GenBank/DDBJ whole genome shotgun (WGS) entry which is preliminary data.</text>
</comment>
<protein>
    <submittedName>
        <fullName evidence="6">DNA strand transferase</fullName>
    </submittedName>
</protein>
<dbReference type="Gene3D" id="3.30.930.30">
    <property type="match status" value="1"/>
</dbReference>
<name>A0AB74QE54_CLODI</name>
<keyword evidence="2" id="KW-0184">Conjugation</keyword>
<evidence type="ECO:0000256" key="1">
    <source>
        <dbReference type="ARBA" id="ARBA00010873"/>
    </source>
</evidence>
<dbReference type="InterPro" id="IPR005053">
    <property type="entry name" value="MobA_MobL"/>
</dbReference>
<feature type="compositionally biased region" description="Basic and acidic residues" evidence="4">
    <location>
        <begin position="196"/>
        <end position="206"/>
    </location>
</feature>
<reference evidence="6 7" key="1">
    <citation type="submission" date="2019-02" db="EMBL/GenBank/DDBJ databases">
        <authorList>
            <consortium name="Pathogen Informatics"/>
        </authorList>
    </citation>
    <scope>NUCLEOTIDE SEQUENCE [LARGE SCALE GENOMIC DNA]</scope>
    <source>
        <strain evidence="7">clo34</strain>
    </source>
</reference>
<evidence type="ECO:0000313" key="6">
    <source>
        <dbReference type="EMBL" id="VFD33654.1"/>
    </source>
</evidence>
<keyword evidence="6" id="KW-0808">Transferase</keyword>
<dbReference type="Proteomes" id="UP000411588">
    <property type="component" value="Unassembled WGS sequence"/>
</dbReference>
<accession>A0AB74QE54</accession>
<gene>
    <name evidence="6" type="primary">mobA_2</name>
    <name evidence="6" type="ORF">SAMEA1402399_02713</name>
</gene>
<evidence type="ECO:0000256" key="4">
    <source>
        <dbReference type="SAM" id="MobiDB-lite"/>
    </source>
</evidence>
<comment type="similarity">
    <text evidence="1">Belongs to the MobA/MobL family.</text>
</comment>
<evidence type="ECO:0000256" key="2">
    <source>
        <dbReference type="ARBA" id="ARBA00022971"/>
    </source>
</evidence>
<feature type="region of interest" description="Disordered" evidence="4">
    <location>
        <begin position="180"/>
        <end position="206"/>
    </location>
</feature>
<dbReference type="EMBL" id="CAADAN010000010">
    <property type="protein sequence ID" value="VFD33654.1"/>
    <property type="molecule type" value="Genomic_DNA"/>
</dbReference>
<dbReference type="NCBIfam" id="NF041496">
    <property type="entry name" value="MobQ"/>
    <property type="match status" value="1"/>
</dbReference>
<evidence type="ECO:0000313" key="7">
    <source>
        <dbReference type="Proteomes" id="UP000411588"/>
    </source>
</evidence>
<keyword evidence="3" id="KW-0175">Coiled coil</keyword>
<feature type="domain" description="MobA/MobL protein" evidence="5">
    <location>
        <begin position="37"/>
        <end position="261"/>
    </location>
</feature>
<dbReference type="Pfam" id="PF03389">
    <property type="entry name" value="MobA_MobL"/>
    <property type="match status" value="1"/>
</dbReference>
<dbReference type="GO" id="GO:0016740">
    <property type="term" value="F:transferase activity"/>
    <property type="evidence" value="ECO:0007669"/>
    <property type="project" value="UniProtKB-KW"/>
</dbReference>
<dbReference type="AlphaFoldDB" id="A0AB74QE54"/>
<proteinExistence type="inferred from homology"/>
<organism evidence="6 7">
    <name type="scientific">Clostridioides difficile</name>
    <name type="common">Peptoclostridium difficile</name>
    <dbReference type="NCBI Taxonomy" id="1496"/>
    <lineage>
        <taxon>Bacteria</taxon>
        <taxon>Bacillati</taxon>
        <taxon>Bacillota</taxon>
        <taxon>Clostridia</taxon>
        <taxon>Peptostreptococcales</taxon>
        <taxon>Peptostreptococcaceae</taxon>
        <taxon>Clostridioides</taxon>
    </lineage>
</organism>
<evidence type="ECO:0000256" key="3">
    <source>
        <dbReference type="SAM" id="Coils"/>
    </source>
</evidence>
<evidence type="ECO:0000259" key="5">
    <source>
        <dbReference type="Pfam" id="PF03389"/>
    </source>
</evidence>